<feature type="transmembrane region" description="Helical" evidence="11">
    <location>
        <begin position="46"/>
        <end position="69"/>
    </location>
</feature>
<feature type="region of interest" description="Disordered" evidence="10">
    <location>
        <begin position="80"/>
        <end position="134"/>
    </location>
</feature>
<gene>
    <name evidence="12" type="ORF">METZ01_LOCUS11709</name>
    <name evidence="13" type="ORF">METZ01_LOCUS12982</name>
</gene>
<comment type="subcellular location">
    <subcellularLocation>
        <location evidence="1">Cell membrane</location>
        <topology evidence="1">Multi-pass membrane protein</topology>
    </subcellularLocation>
</comment>
<comment type="similarity">
    <text evidence="2">Belongs to the SecG family.</text>
</comment>
<evidence type="ECO:0000256" key="6">
    <source>
        <dbReference type="ARBA" id="ARBA00022927"/>
    </source>
</evidence>
<evidence type="ECO:0000256" key="9">
    <source>
        <dbReference type="ARBA" id="ARBA00023136"/>
    </source>
</evidence>
<dbReference type="AlphaFoldDB" id="A0A381NW60"/>
<evidence type="ECO:0000256" key="5">
    <source>
        <dbReference type="ARBA" id="ARBA00022692"/>
    </source>
</evidence>
<keyword evidence="9 11" id="KW-0472">Membrane</keyword>
<dbReference type="NCBIfam" id="TIGR00810">
    <property type="entry name" value="secG"/>
    <property type="match status" value="1"/>
</dbReference>
<sequence length="134" mass="13840">MILLIIDAIALAALVLLQQGKGADIGAAFGSGSANTLFGAQGTTSFITKATAWLAIGFFLIAFGLAYAAREKADTIRGIGMPDSVVEDPSLQSGRDFPSGGESEESRESVDPGDEFPSLSPQPTDAESDVPNSF</sequence>
<evidence type="ECO:0000256" key="10">
    <source>
        <dbReference type="SAM" id="MobiDB-lite"/>
    </source>
</evidence>
<reference evidence="12" key="1">
    <citation type="submission" date="2018-05" db="EMBL/GenBank/DDBJ databases">
        <authorList>
            <person name="Lanie J.A."/>
            <person name="Ng W.-L."/>
            <person name="Kazmierczak K.M."/>
            <person name="Andrzejewski T.M."/>
            <person name="Davidsen T.M."/>
            <person name="Wayne K.J."/>
            <person name="Tettelin H."/>
            <person name="Glass J.I."/>
            <person name="Rusch D."/>
            <person name="Podicherti R."/>
            <person name="Tsui H.-C.T."/>
            <person name="Winkler M.E."/>
        </authorList>
    </citation>
    <scope>NUCLEOTIDE SEQUENCE</scope>
</reference>
<protein>
    <recommendedName>
        <fullName evidence="14">Protein-export membrane protein SecG</fullName>
    </recommendedName>
</protein>
<dbReference type="InterPro" id="IPR004692">
    <property type="entry name" value="SecG"/>
</dbReference>
<evidence type="ECO:0000256" key="1">
    <source>
        <dbReference type="ARBA" id="ARBA00004651"/>
    </source>
</evidence>
<evidence type="ECO:0000256" key="3">
    <source>
        <dbReference type="ARBA" id="ARBA00022448"/>
    </source>
</evidence>
<dbReference type="Pfam" id="PF03840">
    <property type="entry name" value="SecG"/>
    <property type="match status" value="1"/>
</dbReference>
<evidence type="ECO:0000256" key="7">
    <source>
        <dbReference type="ARBA" id="ARBA00022989"/>
    </source>
</evidence>
<evidence type="ECO:0000313" key="12">
    <source>
        <dbReference type="EMBL" id="SUZ58855.1"/>
    </source>
</evidence>
<dbReference type="GO" id="GO:0005886">
    <property type="term" value="C:plasma membrane"/>
    <property type="evidence" value="ECO:0007669"/>
    <property type="project" value="UniProtKB-SubCell"/>
</dbReference>
<dbReference type="GO" id="GO:0015450">
    <property type="term" value="F:protein-transporting ATPase activity"/>
    <property type="evidence" value="ECO:0007669"/>
    <property type="project" value="InterPro"/>
</dbReference>
<evidence type="ECO:0000313" key="13">
    <source>
        <dbReference type="EMBL" id="SUZ60128.1"/>
    </source>
</evidence>
<dbReference type="GO" id="GO:0009306">
    <property type="term" value="P:protein secretion"/>
    <property type="evidence" value="ECO:0007669"/>
    <property type="project" value="InterPro"/>
</dbReference>
<keyword evidence="5 11" id="KW-0812">Transmembrane</keyword>
<keyword evidence="4" id="KW-1003">Cell membrane</keyword>
<evidence type="ECO:0008006" key="14">
    <source>
        <dbReference type="Google" id="ProtNLM"/>
    </source>
</evidence>
<feature type="compositionally biased region" description="Polar residues" evidence="10">
    <location>
        <begin position="119"/>
        <end position="134"/>
    </location>
</feature>
<proteinExistence type="inferred from homology"/>
<dbReference type="EMBL" id="UINC01000721">
    <property type="protein sequence ID" value="SUZ60128.1"/>
    <property type="molecule type" value="Genomic_DNA"/>
</dbReference>
<dbReference type="GO" id="GO:0043952">
    <property type="term" value="P:protein transport by the Sec complex"/>
    <property type="evidence" value="ECO:0007669"/>
    <property type="project" value="TreeGrafter"/>
</dbReference>
<keyword evidence="8" id="KW-0811">Translocation</keyword>
<dbReference type="PRINTS" id="PR01651">
    <property type="entry name" value="SECGEXPORT"/>
</dbReference>
<dbReference type="GO" id="GO:0065002">
    <property type="term" value="P:intracellular protein transmembrane transport"/>
    <property type="evidence" value="ECO:0007669"/>
    <property type="project" value="TreeGrafter"/>
</dbReference>
<evidence type="ECO:0000256" key="8">
    <source>
        <dbReference type="ARBA" id="ARBA00023010"/>
    </source>
</evidence>
<keyword evidence="3" id="KW-0813">Transport</keyword>
<keyword evidence="6" id="KW-0653">Protein transport</keyword>
<dbReference type="PANTHER" id="PTHR34182">
    <property type="entry name" value="PROTEIN-EXPORT MEMBRANE PROTEIN SECG"/>
    <property type="match status" value="1"/>
</dbReference>
<evidence type="ECO:0000256" key="11">
    <source>
        <dbReference type="SAM" id="Phobius"/>
    </source>
</evidence>
<organism evidence="12">
    <name type="scientific">marine metagenome</name>
    <dbReference type="NCBI Taxonomy" id="408172"/>
    <lineage>
        <taxon>unclassified sequences</taxon>
        <taxon>metagenomes</taxon>
        <taxon>ecological metagenomes</taxon>
    </lineage>
</organism>
<keyword evidence="7 11" id="KW-1133">Transmembrane helix</keyword>
<evidence type="ECO:0000256" key="2">
    <source>
        <dbReference type="ARBA" id="ARBA00008445"/>
    </source>
</evidence>
<dbReference type="EMBL" id="UINC01000645">
    <property type="protein sequence ID" value="SUZ58855.1"/>
    <property type="molecule type" value="Genomic_DNA"/>
</dbReference>
<accession>A0A381NW60</accession>
<dbReference type="PANTHER" id="PTHR34182:SF1">
    <property type="entry name" value="PROTEIN-EXPORT MEMBRANE PROTEIN SECG"/>
    <property type="match status" value="1"/>
</dbReference>
<evidence type="ECO:0000256" key="4">
    <source>
        <dbReference type="ARBA" id="ARBA00022475"/>
    </source>
</evidence>
<name>A0A381NW60_9ZZZZ</name>